<feature type="compositionally biased region" description="Basic and acidic residues" evidence="1">
    <location>
        <begin position="138"/>
        <end position="152"/>
    </location>
</feature>
<feature type="compositionally biased region" description="Polar residues" evidence="1">
    <location>
        <begin position="639"/>
        <end position="664"/>
    </location>
</feature>
<feature type="region of interest" description="Disordered" evidence="1">
    <location>
        <begin position="283"/>
        <end position="321"/>
    </location>
</feature>
<dbReference type="PANTHER" id="PTHR23389:SF21">
    <property type="entry name" value="ATPASE FAMILY AAA DOMAIN-CONTAINING PROTEIN 5"/>
    <property type="match status" value="1"/>
</dbReference>
<accession>A0A6S7K5F2</accession>
<dbReference type="AlphaFoldDB" id="A0A6S7K5F2"/>
<dbReference type="Pfam" id="PF00004">
    <property type="entry name" value="AAA"/>
    <property type="match status" value="1"/>
</dbReference>
<feature type="compositionally biased region" description="Basic and acidic residues" evidence="1">
    <location>
        <begin position="410"/>
        <end position="421"/>
    </location>
</feature>
<feature type="region of interest" description="Disordered" evidence="1">
    <location>
        <begin position="26"/>
        <end position="46"/>
    </location>
</feature>
<dbReference type="InterPro" id="IPR003959">
    <property type="entry name" value="ATPase_AAA_core"/>
</dbReference>
<dbReference type="GO" id="GO:0003677">
    <property type="term" value="F:DNA binding"/>
    <property type="evidence" value="ECO:0007669"/>
    <property type="project" value="TreeGrafter"/>
</dbReference>
<sequence length="1125" mass="125303">AISKKGKKNKSANKIAGADEKVKECKKRARENEVDGGRDCPVEEITRPTVKKAKLLNYSQKRKVRSVESKENTDVVEKKDGKTEPLEKSAKCRKLSSDDDFIKRPSPRCQSKSKVNTVNSDAAKDSGTETTCLRKSRRLQEKSTVEEADKQMEPNMTSVETCDGNKGSDIVELDVVEKYCIKQDDQSQSNEGDIKVVEAMTPVFEIDKEQTSDKKVTEQSSCNEKDADVETGSSLTSVLWSDCFKPRNSSEILGNTNSGSRLKNWLSEWKTLRERKLEALKRHEEKKRQRLAAEKGDMETSSNRWYDDDDSDFSSSDDSSDENFCDEENVCNTMLLSGPVGCGKTSAVYACAEELGFKVIEVNSSTKRGGKYILSELQEATQSHQVSTKRNLQGQSSLLPHANSSTNGPGEKKHGKEEIKKDKKLSKKGRPKKKEQLSEETQGPMSLILLDEVDVLFEEDKGFWVSVNTLRLNSKRPIVMTASDPSAIEVDGEFEHVILKSPSLKLYAAYLQTVCLTKNVFVNPSDIHALSWLHYSDIRRLLLSLQFWVDSNAGTCYKRGVTVRNDLGTNASILFNNETVSVATDDNRLHGNEDNTLVEQSKDKLVKNSSPIKTNNTSTNTQDKCDVKIYSAGVADSGSVPNTSSKNEAVNTTTTDIQQLSSTENQREFENATSRCTSASELTNPELTNQSQYGNALSLEENKTTKPCEVSSRLVNQDSNQKPGDEILVSEKCSQAQSLGENKVDSTKLCDVSSGVDKQDCNSKPSSEPLIVPSEKTKIEMHNLCLESLLGLRNINNDAADVLETLKSKNSFQQKCLVTSHCQGLNLDIVYCNLETLFPCVFSSVNMIDDNPVKTRLSKHSDHPASDKGDKSDTCEAKASECQNDGDMEEESCVKNDSKTIDEAKIQDKDLISKKLVGMSLKCLESFYEDMSFMESELCCGDSGTPEERFESWSAKISPGLKDSVDKHSPCHITWKTRNAQNELRGALEVASLEHAHKRFHDLCSHCGEQFLKYGRNLLSECYPLSYLNQGVATDDMQVTDIADELTDTKILLSTLDAKTCLQTTCTENSASKARKREQNYTTVLSHLPELNYLNRSGVVMDYLPTLRAICRNESLRKAARVKRR</sequence>
<feature type="region of interest" description="Disordered" evidence="1">
    <location>
        <begin position="636"/>
        <end position="690"/>
    </location>
</feature>
<dbReference type="SMART" id="SM00382">
    <property type="entry name" value="AAA"/>
    <property type="match status" value="1"/>
</dbReference>
<gene>
    <name evidence="2" type="ORF">PACLA_8A018494</name>
</gene>
<dbReference type="Proteomes" id="UP001152795">
    <property type="component" value="Unassembled WGS sequence"/>
</dbReference>
<feature type="compositionally biased region" description="Polar residues" evidence="1">
    <location>
        <begin position="671"/>
        <end position="690"/>
    </location>
</feature>
<evidence type="ECO:0000256" key="1">
    <source>
        <dbReference type="SAM" id="MobiDB-lite"/>
    </source>
</evidence>
<dbReference type="GO" id="GO:0061860">
    <property type="term" value="F:DNA clamp unloader activity"/>
    <property type="evidence" value="ECO:0007669"/>
    <property type="project" value="TreeGrafter"/>
</dbReference>
<dbReference type="InterPro" id="IPR027417">
    <property type="entry name" value="P-loop_NTPase"/>
</dbReference>
<feature type="compositionally biased region" description="Basic and acidic residues" evidence="1">
    <location>
        <begin position="283"/>
        <end position="298"/>
    </location>
</feature>
<feature type="compositionally biased region" description="Basic residues" evidence="1">
    <location>
        <begin position="422"/>
        <end position="433"/>
    </location>
</feature>
<feature type="non-terminal residue" evidence="2">
    <location>
        <position position="1125"/>
    </location>
</feature>
<feature type="region of interest" description="Disordered" evidence="1">
    <location>
        <begin position="208"/>
        <end position="234"/>
    </location>
</feature>
<dbReference type="GO" id="GO:0005634">
    <property type="term" value="C:nucleus"/>
    <property type="evidence" value="ECO:0007669"/>
    <property type="project" value="TreeGrafter"/>
</dbReference>
<proteinExistence type="predicted"/>
<dbReference type="Gene3D" id="3.40.50.300">
    <property type="entry name" value="P-loop containing nucleotide triphosphate hydrolases"/>
    <property type="match status" value="1"/>
</dbReference>
<feature type="compositionally biased region" description="Polar residues" evidence="1">
    <location>
        <begin position="108"/>
        <end position="120"/>
    </location>
</feature>
<evidence type="ECO:0000313" key="3">
    <source>
        <dbReference type="Proteomes" id="UP001152795"/>
    </source>
</evidence>
<keyword evidence="3" id="KW-1185">Reference proteome</keyword>
<dbReference type="EMBL" id="CACRXK020012555">
    <property type="protein sequence ID" value="CAB4023553.1"/>
    <property type="molecule type" value="Genomic_DNA"/>
</dbReference>
<comment type="caution">
    <text evidence="2">The sequence shown here is derived from an EMBL/GenBank/DDBJ whole genome shotgun (WGS) entry which is preliminary data.</text>
</comment>
<dbReference type="GO" id="GO:0005524">
    <property type="term" value="F:ATP binding"/>
    <property type="evidence" value="ECO:0007669"/>
    <property type="project" value="InterPro"/>
</dbReference>
<dbReference type="SUPFAM" id="SSF52540">
    <property type="entry name" value="P-loop containing nucleoside triphosphate hydrolases"/>
    <property type="match status" value="1"/>
</dbReference>
<evidence type="ECO:0000313" key="2">
    <source>
        <dbReference type="EMBL" id="CAB4023553.1"/>
    </source>
</evidence>
<feature type="region of interest" description="Disordered" evidence="1">
    <location>
        <begin position="60"/>
        <end position="165"/>
    </location>
</feature>
<dbReference type="InterPro" id="IPR003593">
    <property type="entry name" value="AAA+_ATPase"/>
</dbReference>
<dbReference type="GO" id="GO:0016887">
    <property type="term" value="F:ATP hydrolysis activity"/>
    <property type="evidence" value="ECO:0007669"/>
    <property type="project" value="InterPro"/>
</dbReference>
<feature type="compositionally biased region" description="Basic and acidic residues" evidence="1">
    <location>
        <begin position="65"/>
        <end position="103"/>
    </location>
</feature>
<feature type="compositionally biased region" description="Polar residues" evidence="1">
    <location>
        <begin position="384"/>
        <end position="407"/>
    </location>
</feature>
<feature type="compositionally biased region" description="Basic and acidic residues" evidence="1">
    <location>
        <begin position="30"/>
        <end position="46"/>
    </location>
</feature>
<dbReference type="OrthoDB" id="9996895at2759"/>
<protein>
    <submittedName>
        <fullName evidence="2">ATPase family AAA domain-containing 5 isoform X2</fullName>
    </submittedName>
</protein>
<organism evidence="2 3">
    <name type="scientific">Paramuricea clavata</name>
    <name type="common">Red gorgonian</name>
    <name type="synonym">Violescent sea-whip</name>
    <dbReference type="NCBI Taxonomy" id="317549"/>
    <lineage>
        <taxon>Eukaryota</taxon>
        <taxon>Metazoa</taxon>
        <taxon>Cnidaria</taxon>
        <taxon>Anthozoa</taxon>
        <taxon>Octocorallia</taxon>
        <taxon>Malacalcyonacea</taxon>
        <taxon>Plexauridae</taxon>
        <taxon>Paramuricea</taxon>
    </lineage>
</organism>
<dbReference type="PANTHER" id="PTHR23389">
    <property type="entry name" value="CHROMOSOME TRANSMISSION FIDELITY FACTOR 18"/>
    <property type="match status" value="1"/>
</dbReference>
<name>A0A6S7K5F2_PARCT</name>
<feature type="compositionally biased region" description="Basic and acidic residues" evidence="1">
    <location>
        <begin position="208"/>
        <end position="228"/>
    </location>
</feature>
<reference evidence="2" key="1">
    <citation type="submission" date="2020-04" db="EMBL/GenBank/DDBJ databases">
        <authorList>
            <person name="Alioto T."/>
            <person name="Alioto T."/>
            <person name="Gomez Garrido J."/>
        </authorList>
    </citation>
    <scope>NUCLEOTIDE SEQUENCE</scope>
    <source>
        <strain evidence="2">A484AB</strain>
    </source>
</reference>
<feature type="region of interest" description="Disordered" evidence="1">
    <location>
        <begin position="384"/>
        <end position="441"/>
    </location>
</feature>